<evidence type="ECO:0000313" key="8">
    <source>
        <dbReference type="EMBL" id="EFG08970.1"/>
    </source>
</evidence>
<dbReference type="PRINTS" id="PR00359">
    <property type="entry name" value="BP450"/>
</dbReference>
<dbReference type="GO" id="GO:0005506">
    <property type="term" value="F:iron ion binding"/>
    <property type="evidence" value="ECO:0007669"/>
    <property type="project" value="InterPro"/>
</dbReference>
<comment type="similarity">
    <text evidence="1">Belongs to the cytochrome P450 family.</text>
</comment>
<dbReference type="GO" id="GO:0036199">
    <property type="term" value="F:cholest-4-en-3-one 26-monooxygenase activity"/>
    <property type="evidence" value="ECO:0007669"/>
    <property type="project" value="TreeGrafter"/>
</dbReference>
<organism evidence="8 9">
    <name type="scientific">Streptomyces clavuligerus</name>
    <dbReference type="NCBI Taxonomy" id="1901"/>
    <lineage>
        <taxon>Bacteria</taxon>
        <taxon>Bacillati</taxon>
        <taxon>Actinomycetota</taxon>
        <taxon>Actinomycetes</taxon>
        <taxon>Kitasatosporales</taxon>
        <taxon>Streptomycetaceae</taxon>
        <taxon>Streptomyces</taxon>
    </lineage>
</organism>
<evidence type="ECO:0000256" key="4">
    <source>
        <dbReference type="ARBA" id="ARBA00023002"/>
    </source>
</evidence>
<feature type="region of interest" description="Disordered" evidence="7">
    <location>
        <begin position="1"/>
        <end position="34"/>
    </location>
</feature>
<dbReference type="Proteomes" id="UP000002357">
    <property type="component" value="Chromosome"/>
</dbReference>
<dbReference type="eggNOG" id="COG2124">
    <property type="taxonomic scope" value="Bacteria"/>
</dbReference>
<dbReference type="GO" id="GO:0008395">
    <property type="term" value="F:steroid hydroxylase activity"/>
    <property type="evidence" value="ECO:0007669"/>
    <property type="project" value="TreeGrafter"/>
</dbReference>
<dbReference type="AlphaFoldDB" id="E2Q432"/>
<protein>
    <submittedName>
        <fullName evidence="8">Cytochrome P450</fullName>
    </submittedName>
</protein>
<evidence type="ECO:0000256" key="6">
    <source>
        <dbReference type="ARBA" id="ARBA00023033"/>
    </source>
</evidence>
<dbReference type="Gene3D" id="1.10.630.10">
    <property type="entry name" value="Cytochrome P450"/>
    <property type="match status" value="1"/>
</dbReference>
<evidence type="ECO:0000256" key="5">
    <source>
        <dbReference type="ARBA" id="ARBA00023004"/>
    </source>
</evidence>
<dbReference type="InterPro" id="IPR001128">
    <property type="entry name" value="Cyt_P450"/>
</dbReference>
<dbReference type="SUPFAM" id="SSF48264">
    <property type="entry name" value="Cytochrome P450"/>
    <property type="match status" value="1"/>
</dbReference>
<keyword evidence="9" id="KW-1185">Reference proteome</keyword>
<evidence type="ECO:0000313" key="9">
    <source>
        <dbReference type="Proteomes" id="UP000002357"/>
    </source>
</evidence>
<reference evidence="8 9" key="1">
    <citation type="journal article" date="2010" name="Genome Biol. Evol.">
        <title>The sequence of a 1.8-mb bacterial linear plasmid reveals a rich evolutionary reservoir of secondary metabolic pathways.</title>
        <authorList>
            <person name="Medema M.H."/>
            <person name="Trefzer A."/>
            <person name="Kovalchuk A."/>
            <person name="van den Berg M."/>
            <person name="Mueller U."/>
            <person name="Heijne W."/>
            <person name="Wu L."/>
            <person name="Alam M.T."/>
            <person name="Ronning C.M."/>
            <person name="Nierman W.C."/>
            <person name="Bovenberg R.A.L."/>
            <person name="Breitling R."/>
            <person name="Takano E."/>
        </authorList>
    </citation>
    <scope>NUCLEOTIDE SEQUENCE [LARGE SCALE GENOMIC DNA]</scope>
    <source>
        <strain evidence="9">ATCC 27064 / DSM 738 / JCM 4710 / NBRC 13307 / NCIMB 12785 / NRRL 3585 / VKM Ac-602</strain>
    </source>
</reference>
<dbReference type="PANTHER" id="PTHR46696:SF4">
    <property type="entry name" value="BIOTIN BIOSYNTHESIS CYTOCHROME P450"/>
    <property type="match status" value="1"/>
</dbReference>
<dbReference type="InterPro" id="IPR002397">
    <property type="entry name" value="Cyt_P450_B"/>
</dbReference>
<dbReference type="Pfam" id="PF00067">
    <property type="entry name" value="p450"/>
    <property type="match status" value="1"/>
</dbReference>
<keyword evidence="6" id="KW-0503">Monooxygenase</keyword>
<name>E2Q432_STRCL</name>
<dbReference type="InterPro" id="IPR036396">
    <property type="entry name" value="Cyt_P450_sf"/>
</dbReference>
<evidence type="ECO:0000256" key="2">
    <source>
        <dbReference type="ARBA" id="ARBA00022617"/>
    </source>
</evidence>
<evidence type="ECO:0000256" key="7">
    <source>
        <dbReference type="SAM" id="MobiDB-lite"/>
    </source>
</evidence>
<dbReference type="GO" id="GO:0020037">
    <property type="term" value="F:heme binding"/>
    <property type="evidence" value="ECO:0007669"/>
    <property type="project" value="InterPro"/>
</dbReference>
<keyword evidence="5" id="KW-0408">Iron</keyword>
<keyword evidence="4" id="KW-0560">Oxidoreductase</keyword>
<evidence type="ECO:0000256" key="1">
    <source>
        <dbReference type="ARBA" id="ARBA00010617"/>
    </source>
</evidence>
<gene>
    <name evidence="8" type="ORF">SCLAV_3896</name>
</gene>
<evidence type="ECO:0000256" key="3">
    <source>
        <dbReference type="ARBA" id="ARBA00022723"/>
    </source>
</evidence>
<proteinExistence type="inferred from homology"/>
<keyword evidence="3" id="KW-0479">Metal-binding</keyword>
<dbReference type="STRING" id="1901.BB341_09250"/>
<dbReference type="FunFam" id="1.10.630.10:FF:000018">
    <property type="entry name" value="Cytochrome P450 monooxygenase"/>
    <property type="match status" value="1"/>
</dbReference>
<accession>E2Q432</accession>
<keyword evidence="2" id="KW-0349">Heme</keyword>
<sequence length="438" mass="47341">MRRSAPPGSFGSLRRFPPVNAPLSPTGTDLGAGTDLGDPAFWRLPRARRLAAFARLRALDTPVRFGPEPGFWALVRHADVQEASRDPRHFASAPGVTVPEPAAWAKAVFGDSMVNLDGAEHTSLRRIVSRAFTPRLLAATGENIRAVADRIVADAVRERPADFVASVASRMPFEVICDLMGVPERCRAPIAHRIDGASEHVGVARRRLRVPGRGLAALGGLQWLMARLARERRRRPTGDLISALVCADIDGQRLSSRQLGAFFSLLLVAGVETTRNALAHGLVLLTDHPGQRALLAEDFDRYADGAVEEIVRHSTPIIQFRRTVTAERALGGRVFRPGEKVVLLYASANRDERVFDQPDAFDITRAPNPHLGYGGGGPHHCLGAHLARQEMRALFSALLSRAPRVRATGAPRLVDSSFDNRVAALPFSLGSGSVPGSG</sequence>
<feature type="compositionally biased region" description="Low complexity" evidence="7">
    <location>
        <begin position="25"/>
        <end position="34"/>
    </location>
</feature>
<dbReference type="GO" id="GO:0006707">
    <property type="term" value="P:cholesterol catabolic process"/>
    <property type="evidence" value="ECO:0007669"/>
    <property type="project" value="TreeGrafter"/>
</dbReference>
<dbReference type="EMBL" id="CM000913">
    <property type="protein sequence ID" value="EFG08970.1"/>
    <property type="molecule type" value="Genomic_DNA"/>
</dbReference>
<dbReference type="PANTHER" id="PTHR46696">
    <property type="entry name" value="P450, PUTATIVE (EUROFUNG)-RELATED"/>
    <property type="match status" value="1"/>
</dbReference>